<name>A0ABN7RPN6_OIKDI</name>
<feature type="region of interest" description="Disordered" evidence="1">
    <location>
        <begin position="116"/>
        <end position="195"/>
    </location>
</feature>
<organism evidence="2 3">
    <name type="scientific">Oikopleura dioica</name>
    <name type="common">Tunicate</name>
    <dbReference type="NCBI Taxonomy" id="34765"/>
    <lineage>
        <taxon>Eukaryota</taxon>
        <taxon>Metazoa</taxon>
        <taxon>Chordata</taxon>
        <taxon>Tunicata</taxon>
        <taxon>Appendicularia</taxon>
        <taxon>Copelata</taxon>
        <taxon>Oikopleuridae</taxon>
        <taxon>Oikopleura</taxon>
    </lineage>
</organism>
<reference evidence="2 3" key="1">
    <citation type="submission" date="2021-04" db="EMBL/GenBank/DDBJ databases">
        <authorList>
            <person name="Bliznina A."/>
        </authorList>
    </citation>
    <scope>NUCLEOTIDE SEQUENCE [LARGE SCALE GENOMIC DNA]</scope>
</reference>
<feature type="compositionally biased region" description="Basic and acidic residues" evidence="1">
    <location>
        <begin position="361"/>
        <end position="371"/>
    </location>
</feature>
<sequence>MSRTGEITLKTYKLAFESWLSQYNTFNWEEPEGGNAWSNLMHKNSKEIGIGGALTKGGNAIIIARVTPVPDLSPETLPKLLPTDARRLPQAYYSFGQQDEPDDFLSLWSKNLGPNMRRKTAPVKQVKMPDKSVSRSSLSSVKFGKEKVRSESERDSGIREEDSNDDVFSSGLNKDRSFGDNMPYGSEKFGKTPIQSPFFNNNADVSFADNASYGNGGTRSVSEMRSPRSFDTSFGDNVKFGSEHFGKSEIWTEGLVRDRSFGDAMPYGSEAVPTPLHFESRGRLITRGSDDEIIEPKREKSKNKSVKSSPKNKVKIDQKQLSVIKGSHRGEWQPRLEVRATGITPKYTKSSMESSSSWENQKTERVSISDQ</sequence>
<feature type="region of interest" description="Disordered" evidence="1">
    <location>
        <begin position="295"/>
        <end position="371"/>
    </location>
</feature>
<proteinExistence type="predicted"/>
<accession>A0ABN7RPN6</accession>
<evidence type="ECO:0000313" key="2">
    <source>
        <dbReference type="EMBL" id="CAG5080242.1"/>
    </source>
</evidence>
<evidence type="ECO:0000256" key="1">
    <source>
        <dbReference type="SAM" id="MobiDB-lite"/>
    </source>
</evidence>
<feature type="compositionally biased region" description="Basic and acidic residues" evidence="1">
    <location>
        <begin position="328"/>
        <end position="338"/>
    </location>
</feature>
<feature type="compositionally biased region" description="Basic residues" evidence="1">
    <location>
        <begin position="299"/>
        <end position="313"/>
    </location>
</feature>
<gene>
    <name evidence="2" type="ORF">OKIOD_LOCUS1074</name>
</gene>
<protein>
    <submittedName>
        <fullName evidence="2">Oidioi.mRNA.OKI2018_I69.PAR.g9516.t1.cds</fullName>
    </submittedName>
</protein>
<dbReference type="EMBL" id="OU015568">
    <property type="protein sequence ID" value="CAG5080242.1"/>
    <property type="molecule type" value="Genomic_DNA"/>
</dbReference>
<feature type="compositionally biased region" description="Basic and acidic residues" evidence="1">
    <location>
        <begin position="143"/>
        <end position="161"/>
    </location>
</feature>
<evidence type="ECO:0000313" key="3">
    <source>
        <dbReference type="Proteomes" id="UP001158576"/>
    </source>
</evidence>
<dbReference type="Proteomes" id="UP001158576">
    <property type="component" value="Chromosome PAR"/>
</dbReference>
<keyword evidence="3" id="KW-1185">Reference proteome</keyword>